<feature type="region of interest" description="Disordered" evidence="1">
    <location>
        <begin position="67"/>
        <end position="141"/>
    </location>
</feature>
<keyword evidence="2" id="KW-1133">Transmembrane helix</keyword>
<reference evidence="3 4" key="1">
    <citation type="journal article" date="2023" name="Sci. Data">
        <title>Genome assembly of the Korean intertidal mud-creeper Batillaria attramentaria.</title>
        <authorList>
            <person name="Patra A.K."/>
            <person name="Ho P.T."/>
            <person name="Jun S."/>
            <person name="Lee S.J."/>
            <person name="Kim Y."/>
            <person name="Won Y.J."/>
        </authorList>
    </citation>
    <scope>NUCLEOTIDE SEQUENCE [LARGE SCALE GENOMIC DNA]</scope>
    <source>
        <strain evidence="3">Wonlab-2016</strain>
    </source>
</reference>
<keyword evidence="2" id="KW-0472">Membrane</keyword>
<dbReference type="InterPro" id="IPR029675">
    <property type="entry name" value="PGAP4"/>
</dbReference>
<feature type="compositionally biased region" description="Basic and acidic residues" evidence="1">
    <location>
        <begin position="76"/>
        <end position="120"/>
    </location>
</feature>
<gene>
    <name evidence="3" type="ORF">BaRGS_00003279</name>
</gene>
<dbReference type="PANTHER" id="PTHR31410">
    <property type="entry name" value="TRANSMEMBRANE PROTEIN 246"/>
    <property type="match status" value="1"/>
</dbReference>
<name>A0ABD0M0T9_9CAEN</name>
<feature type="transmembrane region" description="Helical" evidence="2">
    <location>
        <begin position="506"/>
        <end position="524"/>
    </location>
</feature>
<feature type="transmembrane region" description="Helical" evidence="2">
    <location>
        <begin position="580"/>
        <end position="597"/>
    </location>
</feature>
<feature type="transmembrane region" description="Helical" evidence="2">
    <location>
        <begin position="545"/>
        <end position="568"/>
    </location>
</feature>
<evidence type="ECO:0000256" key="1">
    <source>
        <dbReference type="SAM" id="MobiDB-lite"/>
    </source>
</evidence>
<feature type="region of interest" description="Disordered" evidence="1">
    <location>
        <begin position="216"/>
        <end position="235"/>
    </location>
</feature>
<accession>A0ABD0M0T9</accession>
<keyword evidence="2" id="KW-0812">Transmembrane</keyword>
<organism evidence="3 4">
    <name type="scientific">Batillaria attramentaria</name>
    <dbReference type="NCBI Taxonomy" id="370345"/>
    <lineage>
        <taxon>Eukaryota</taxon>
        <taxon>Metazoa</taxon>
        <taxon>Spiralia</taxon>
        <taxon>Lophotrochozoa</taxon>
        <taxon>Mollusca</taxon>
        <taxon>Gastropoda</taxon>
        <taxon>Caenogastropoda</taxon>
        <taxon>Sorbeoconcha</taxon>
        <taxon>Cerithioidea</taxon>
        <taxon>Batillariidae</taxon>
        <taxon>Batillaria</taxon>
    </lineage>
</organism>
<dbReference type="EMBL" id="JACVVK020000010">
    <property type="protein sequence ID" value="KAK7505534.1"/>
    <property type="molecule type" value="Genomic_DNA"/>
</dbReference>
<dbReference type="AlphaFoldDB" id="A0ABD0M0T9"/>
<feature type="compositionally biased region" description="Basic and acidic residues" evidence="1">
    <location>
        <begin position="130"/>
        <end position="141"/>
    </location>
</feature>
<sequence>MAFSRWCSRAARATVLVFLFVMAGWTLYHRPYSVVFSMLRNRSALLKEARHINSVRTQTARDYFQQLQQDTNPLRDTADTETHRLVRDTDDTETHHPVRETDDTETRHPVRDTVDTETHHPVQRTSGTDIFHRPRHSSDKSDQLLRDFQSLMPTHSKTQHDQIPIKGRIPKESPLLQEGKIVQEKHILREGQGAQKGQMIEEGKQATSLKLPVNHFTDRSRTSRSSLSRPQLLERRKRSYRGEPFGLNHHYNQFDQHVFNRKRKRTSSRVSVAVGIITIRRQNSNSSEDVGYVMQTAAVLHDLIKRSPAGTIFADSIVFVCNVDRNPEHHTDAVFLKKHFDFVERYGVTSFGASELKKQRTPGSTFPYRETDDRNVHDRERYDYMFCLQAARDLDPQFVLLMEDDAVPHADMPNVIQHVLQRLSAPGSQLSTPELRLSASRRLNLRARSLLRNPPATWTDTHQSVEHSRNVSSPPALLSTNFVFIKLYYPLRWQGFAFEMTRMLDLLSVSVVLSVLLAAVVRIARRLLPVNFYRTLSRKLVFQRNLAQSLPLAAVVKISHTLLPANFYRALSSTLLFQRYQVQTLVLFSMLVCLLIGRQNLNEFRRFSRFFYRLQPSPGCCTQAMLYPNDVIPDLITWLSRCRSGTHVDLCIADFVEQYSLPAYSLEPNLVRHIGLVTTLQLRNKDPEEILF</sequence>
<feature type="transmembrane region" description="Helical" evidence="2">
    <location>
        <begin position="12"/>
        <end position="28"/>
    </location>
</feature>
<protein>
    <submittedName>
        <fullName evidence="3">Uncharacterized protein</fullName>
    </submittedName>
</protein>
<evidence type="ECO:0000313" key="4">
    <source>
        <dbReference type="Proteomes" id="UP001519460"/>
    </source>
</evidence>
<evidence type="ECO:0000313" key="3">
    <source>
        <dbReference type="EMBL" id="KAK7505534.1"/>
    </source>
</evidence>
<keyword evidence="4" id="KW-1185">Reference proteome</keyword>
<dbReference type="Proteomes" id="UP001519460">
    <property type="component" value="Unassembled WGS sequence"/>
</dbReference>
<proteinExistence type="predicted"/>
<evidence type="ECO:0000256" key="2">
    <source>
        <dbReference type="SAM" id="Phobius"/>
    </source>
</evidence>
<comment type="caution">
    <text evidence="3">The sequence shown here is derived from an EMBL/GenBank/DDBJ whole genome shotgun (WGS) entry which is preliminary data.</text>
</comment>
<dbReference type="PANTHER" id="PTHR31410:SF1">
    <property type="entry name" value="POST-GPI ATTACHMENT TO PROTEINS FACTOR 4"/>
    <property type="match status" value="1"/>
</dbReference>